<dbReference type="RefSeq" id="WP_377459934.1">
    <property type="nucleotide sequence ID" value="NZ_JBHLUB010000031.1"/>
</dbReference>
<feature type="domain" description="FAD/NAD(P)-binding" evidence="1">
    <location>
        <begin position="5"/>
        <end position="122"/>
    </location>
</feature>
<dbReference type="Pfam" id="PF07992">
    <property type="entry name" value="Pyr_redox_2"/>
    <property type="match status" value="2"/>
</dbReference>
<gene>
    <name evidence="2" type="ORF">ACFFFR_09605</name>
</gene>
<dbReference type="Gene3D" id="3.50.50.60">
    <property type="entry name" value="FAD/NAD(P)-binding domain"/>
    <property type="match status" value="2"/>
</dbReference>
<dbReference type="PANTHER" id="PTHR10632:SF2">
    <property type="entry name" value="SULFIDE:QUINONE OXIDOREDUCTASE, MITOCHONDRIAL"/>
    <property type="match status" value="1"/>
</dbReference>
<dbReference type="InterPro" id="IPR036188">
    <property type="entry name" value="FAD/NAD-bd_sf"/>
</dbReference>
<comment type="caution">
    <text evidence="2">The sequence shown here is derived from an EMBL/GenBank/DDBJ whole genome shotgun (WGS) entry which is preliminary data.</text>
</comment>
<dbReference type="Proteomes" id="UP001589862">
    <property type="component" value="Unassembled WGS sequence"/>
</dbReference>
<keyword evidence="3" id="KW-1185">Reference proteome</keyword>
<evidence type="ECO:0000313" key="3">
    <source>
        <dbReference type="Proteomes" id="UP001589862"/>
    </source>
</evidence>
<evidence type="ECO:0000313" key="2">
    <source>
        <dbReference type="EMBL" id="MFC0582631.1"/>
    </source>
</evidence>
<organism evidence="2 3">
    <name type="scientific">Micrococcoides hystricis</name>
    <dbReference type="NCBI Taxonomy" id="1572761"/>
    <lineage>
        <taxon>Bacteria</taxon>
        <taxon>Bacillati</taxon>
        <taxon>Actinomycetota</taxon>
        <taxon>Actinomycetes</taxon>
        <taxon>Micrococcales</taxon>
        <taxon>Micrococcaceae</taxon>
        <taxon>Micrococcoides</taxon>
    </lineage>
</organism>
<feature type="domain" description="FAD/NAD(P)-binding" evidence="1">
    <location>
        <begin position="184"/>
        <end position="305"/>
    </location>
</feature>
<name>A0ABV6PBX8_9MICC</name>
<dbReference type="PANTHER" id="PTHR10632">
    <property type="entry name" value="SULFIDE:QUINONE OXIDOREDUCTASE"/>
    <property type="match status" value="1"/>
</dbReference>
<proteinExistence type="predicted"/>
<evidence type="ECO:0000259" key="1">
    <source>
        <dbReference type="Pfam" id="PF07992"/>
    </source>
</evidence>
<dbReference type="InterPro" id="IPR023753">
    <property type="entry name" value="FAD/NAD-binding_dom"/>
</dbReference>
<sequence length="398" mass="43605">MTHHQIVIIGGGTAGISVAARLRNKKLTDIAVIEPATTHYYQPLWTLVGGGLAPAEDSKRPMSDVIPRGVTWIPHAAADIDPHANTVTLVDGSTVTYDALIVAAGLQLDWDAVPGMRECITSARASSNYGYELAPRTWELIQSMRSGTAVFTMPSGPIKCAGAPQKIAYLAADYWRRQGVLENIRMVLVLPTPGMFGVQVFSDELVKVAARYGIEVRLASEVTQIDSVNQQVTISSMDDASQTEQLSYDMLHVVPRQSAPDWLKKTELAVPDTPTGYVDVDKHTMQHVRFENVFALGDCGSTPNSKTGAAVRAQAPVVVNNVLAYLDQQPLPASYDGYASCPLTTARDKILIAEFDYTMQPHPTLPVVNTLKEVRDFGQFKRRVLPNLYWHFMLRGLA</sequence>
<dbReference type="SUPFAM" id="SSF51905">
    <property type="entry name" value="FAD/NAD(P)-binding domain"/>
    <property type="match status" value="1"/>
</dbReference>
<accession>A0ABV6PBX8</accession>
<dbReference type="InterPro" id="IPR015904">
    <property type="entry name" value="Sulphide_quinone_reductase"/>
</dbReference>
<dbReference type="PRINTS" id="PR00469">
    <property type="entry name" value="PNDRDTASEII"/>
</dbReference>
<reference evidence="2 3" key="1">
    <citation type="submission" date="2024-09" db="EMBL/GenBank/DDBJ databases">
        <authorList>
            <person name="Sun Q."/>
            <person name="Mori K."/>
        </authorList>
    </citation>
    <scope>NUCLEOTIDE SEQUENCE [LARGE SCALE GENOMIC DNA]</scope>
    <source>
        <strain evidence="2 3">NCAIM B.02604</strain>
    </source>
</reference>
<dbReference type="EMBL" id="JBHLUB010000031">
    <property type="protein sequence ID" value="MFC0582631.1"/>
    <property type="molecule type" value="Genomic_DNA"/>
</dbReference>
<protein>
    <submittedName>
        <fullName evidence="2">FAD-dependent oxidoreductase</fullName>
    </submittedName>
</protein>